<dbReference type="Proteomes" id="UP001163321">
    <property type="component" value="Chromosome 1"/>
</dbReference>
<gene>
    <name evidence="1" type="ORF">PsorP6_002605</name>
</gene>
<keyword evidence="2" id="KW-1185">Reference proteome</keyword>
<name>A0ACC0WWB1_9STRA</name>
<sequence length="295" mass="31535">MKSLALAAQSLMSGSQQIMLSGGRAGYRLGNGTVVDGVIHDGLWDPYNNQHMGMCGEKCAADFGFTRDDQDPFAIESFRRAVEASERGFFKSARTKVRELGVNPLARIRGSEPKVFDSDEEMFKTQPKKIPTLRSAFKKDGTITAANASTLNDGAAAMVLMTGAKVRELGINPLARIQDFADAAQDPVDFTIAPSKAVPLALNHAGLQLSDVDYHEIDEAFSVVVLANMRLMNIPHDRVNVHGGAVAIGHPIGMSDTRIVGTLIHILKEKDATIGCASICNGGGGAGAMIIERLK</sequence>
<organism evidence="1 2">
    <name type="scientific">Peronosclerospora sorghi</name>
    <dbReference type="NCBI Taxonomy" id="230839"/>
    <lineage>
        <taxon>Eukaryota</taxon>
        <taxon>Sar</taxon>
        <taxon>Stramenopiles</taxon>
        <taxon>Oomycota</taxon>
        <taxon>Peronosporomycetes</taxon>
        <taxon>Peronosporales</taxon>
        <taxon>Peronosporaceae</taxon>
        <taxon>Peronosclerospora</taxon>
    </lineage>
</organism>
<comment type="caution">
    <text evidence="1">The sequence shown here is derived from an EMBL/GenBank/DDBJ whole genome shotgun (WGS) entry which is preliminary data.</text>
</comment>
<dbReference type="EMBL" id="CM047580">
    <property type="protein sequence ID" value="KAI9922339.1"/>
    <property type="molecule type" value="Genomic_DNA"/>
</dbReference>
<protein>
    <submittedName>
        <fullName evidence="1">Uncharacterized protein</fullName>
    </submittedName>
</protein>
<accession>A0ACC0WWB1</accession>
<evidence type="ECO:0000313" key="1">
    <source>
        <dbReference type="EMBL" id="KAI9922339.1"/>
    </source>
</evidence>
<evidence type="ECO:0000313" key="2">
    <source>
        <dbReference type="Proteomes" id="UP001163321"/>
    </source>
</evidence>
<proteinExistence type="predicted"/>
<reference evidence="1 2" key="1">
    <citation type="journal article" date="2022" name="bioRxiv">
        <title>The genome of the oomycete Peronosclerospora sorghi, a cosmopolitan pathogen of maize and sorghum, is inflated with dispersed pseudogenes.</title>
        <authorList>
            <person name="Fletcher K."/>
            <person name="Martin F."/>
            <person name="Isakeit T."/>
            <person name="Cavanaugh K."/>
            <person name="Magill C."/>
            <person name="Michelmore R."/>
        </authorList>
    </citation>
    <scope>NUCLEOTIDE SEQUENCE [LARGE SCALE GENOMIC DNA]</scope>
    <source>
        <strain evidence="1">P6</strain>
    </source>
</reference>